<accession>A0A8W8ISK4</accession>
<keyword evidence="6" id="KW-0106">Calcium</keyword>
<dbReference type="GO" id="GO:0005615">
    <property type="term" value="C:extracellular space"/>
    <property type="evidence" value="ECO:0007669"/>
    <property type="project" value="TreeGrafter"/>
</dbReference>
<dbReference type="Gene3D" id="2.60.60.20">
    <property type="entry name" value="PLAT/LH2 domain"/>
    <property type="match status" value="1"/>
</dbReference>
<keyword evidence="3" id="KW-0964">Secreted</keyword>
<feature type="binding site" evidence="6">
    <location>
        <position position="220"/>
    </location>
    <ligand>
        <name>Ca(2+)</name>
        <dbReference type="ChEBI" id="CHEBI:29108"/>
    </ligand>
</feature>
<dbReference type="InterPro" id="IPR013818">
    <property type="entry name" value="Lipase"/>
</dbReference>
<evidence type="ECO:0000313" key="11">
    <source>
        <dbReference type="Proteomes" id="UP000005408"/>
    </source>
</evidence>
<dbReference type="Proteomes" id="UP000005408">
    <property type="component" value="Unassembled WGS sequence"/>
</dbReference>
<feature type="domain" description="Lipase" evidence="9">
    <location>
        <begin position="48"/>
        <end position="360"/>
    </location>
</feature>
<dbReference type="PRINTS" id="PR00821">
    <property type="entry name" value="TAGLIPASE"/>
</dbReference>
<feature type="active site" description="Charge relay system" evidence="5">
    <location>
        <position position="293"/>
    </location>
</feature>
<dbReference type="InterPro" id="IPR033906">
    <property type="entry name" value="Lipase_N"/>
</dbReference>
<organism evidence="10 11">
    <name type="scientific">Magallana gigas</name>
    <name type="common">Pacific oyster</name>
    <name type="synonym">Crassostrea gigas</name>
    <dbReference type="NCBI Taxonomy" id="29159"/>
    <lineage>
        <taxon>Eukaryota</taxon>
        <taxon>Metazoa</taxon>
        <taxon>Spiralia</taxon>
        <taxon>Lophotrochozoa</taxon>
        <taxon>Mollusca</taxon>
        <taxon>Bivalvia</taxon>
        <taxon>Autobranchia</taxon>
        <taxon>Pteriomorphia</taxon>
        <taxon>Ostreida</taxon>
        <taxon>Ostreoidea</taxon>
        <taxon>Ostreidae</taxon>
        <taxon>Magallana</taxon>
    </lineage>
</organism>
<name>A0A8W8ISK4_MAGGI</name>
<dbReference type="AlphaFoldDB" id="A0A8W8ISK4"/>
<dbReference type="PANTHER" id="PTHR11610">
    <property type="entry name" value="LIPASE"/>
    <property type="match status" value="1"/>
</dbReference>
<evidence type="ECO:0000256" key="5">
    <source>
        <dbReference type="PIRSR" id="PIRSR000865-1"/>
    </source>
</evidence>
<dbReference type="Gene3D" id="3.40.50.1820">
    <property type="entry name" value="alpha/beta hydrolase"/>
    <property type="match status" value="1"/>
</dbReference>
<comment type="subcellular location">
    <subcellularLocation>
        <location evidence="1">Secreted</location>
    </subcellularLocation>
</comment>
<evidence type="ECO:0000313" key="10">
    <source>
        <dbReference type="EnsemblMetazoa" id="G15394.1:cds"/>
    </source>
</evidence>
<dbReference type="GO" id="GO:0016042">
    <property type="term" value="P:lipid catabolic process"/>
    <property type="evidence" value="ECO:0007669"/>
    <property type="project" value="TreeGrafter"/>
</dbReference>
<feature type="active site" description="Charge relay system" evidence="5">
    <location>
        <position position="201"/>
    </location>
</feature>
<dbReference type="InterPro" id="IPR016272">
    <property type="entry name" value="Lipase_LIPH"/>
</dbReference>
<dbReference type="Pfam" id="PF00151">
    <property type="entry name" value="Lipase"/>
    <property type="match status" value="1"/>
</dbReference>
<protein>
    <recommendedName>
        <fullName evidence="9">Lipase domain-containing protein</fullName>
    </recommendedName>
</protein>
<evidence type="ECO:0000256" key="3">
    <source>
        <dbReference type="ARBA" id="ARBA00022525"/>
    </source>
</evidence>
<feature type="chain" id="PRO_5036459757" description="Lipase domain-containing protein" evidence="8">
    <location>
        <begin position="26"/>
        <end position="488"/>
    </location>
</feature>
<dbReference type="PRINTS" id="PR00823">
    <property type="entry name" value="PANCLIPASE"/>
</dbReference>
<evidence type="ECO:0000256" key="2">
    <source>
        <dbReference type="ARBA" id="ARBA00010701"/>
    </source>
</evidence>
<feature type="signal peptide" evidence="8">
    <location>
        <begin position="1"/>
        <end position="25"/>
    </location>
</feature>
<evidence type="ECO:0000259" key="9">
    <source>
        <dbReference type="Pfam" id="PF00151"/>
    </source>
</evidence>
<evidence type="ECO:0000256" key="8">
    <source>
        <dbReference type="SAM" id="SignalP"/>
    </source>
</evidence>
<dbReference type="SUPFAM" id="SSF49723">
    <property type="entry name" value="Lipase/lipooxygenase domain (PLAT/LH2 domain)"/>
    <property type="match status" value="1"/>
</dbReference>
<evidence type="ECO:0000256" key="6">
    <source>
        <dbReference type="PIRSR" id="PIRSR000865-2"/>
    </source>
</evidence>
<dbReference type="InterPro" id="IPR000734">
    <property type="entry name" value="TAG_lipase"/>
</dbReference>
<keyword evidence="6" id="KW-0479">Metal-binding</keyword>
<evidence type="ECO:0000256" key="4">
    <source>
        <dbReference type="ARBA" id="ARBA00023157"/>
    </source>
</evidence>
<dbReference type="SUPFAM" id="SSF53474">
    <property type="entry name" value="alpha/beta-Hydrolases"/>
    <property type="match status" value="1"/>
</dbReference>
<feature type="active site" description="Nucleophile" evidence="5">
    <location>
        <position position="178"/>
    </location>
</feature>
<dbReference type="PIRSF" id="PIRSF000865">
    <property type="entry name" value="Lipoprotein_lipase_LIPH"/>
    <property type="match status" value="1"/>
</dbReference>
<feature type="binding site" evidence="6">
    <location>
        <position position="215"/>
    </location>
    <ligand>
        <name>Ca(2+)</name>
        <dbReference type="ChEBI" id="CHEBI:29108"/>
    </ligand>
</feature>
<dbReference type="GO" id="GO:0004806">
    <property type="term" value="F:triacylglycerol lipase activity"/>
    <property type="evidence" value="ECO:0007669"/>
    <property type="project" value="InterPro"/>
</dbReference>
<comment type="similarity">
    <text evidence="2 7">Belongs to the AB hydrolase superfamily. Lipase family.</text>
</comment>
<evidence type="ECO:0000256" key="1">
    <source>
        <dbReference type="ARBA" id="ARBA00004613"/>
    </source>
</evidence>
<proteinExistence type="inferred from homology"/>
<evidence type="ECO:0000256" key="7">
    <source>
        <dbReference type="RuleBase" id="RU004262"/>
    </source>
</evidence>
<keyword evidence="4" id="KW-1015">Disulfide bond</keyword>
<dbReference type="InterPro" id="IPR002331">
    <property type="entry name" value="Lipase_panc"/>
</dbReference>
<reference evidence="10" key="1">
    <citation type="submission" date="2022-08" db="UniProtKB">
        <authorList>
            <consortium name="EnsemblMetazoa"/>
        </authorList>
    </citation>
    <scope>IDENTIFICATION</scope>
    <source>
        <strain evidence="10">05x7-T-G4-1.051#20</strain>
    </source>
</reference>
<dbReference type="GO" id="GO:0046872">
    <property type="term" value="F:metal ion binding"/>
    <property type="evidence" value="ECO:0007669"/>
    <property type="project" value="UniProtKB-KW"/>
</dbReference>
<dbReference type="CDD" id="cd00707">
    <property type="entry name" value="Pancreat_lipase_like"/>
    <property type="match status" value="1"/>
</dbReference>
<keyword evidence="11" id="KW-1185">Reference proteome</keyword>
<dbReference type="EnsemblMetazoa" id="G15394.1">
    <property type="protein sequence ID" value="G15394.1:cds"/>
    <property type="gene ID" value="G15394"/>
</dbReference>
<dbReference type="InterPro" id="IPR036392">
    <property type="entry name" value="PLAT/LH2_dom_sf"/>
</dbReference>
<keyword evidence="8" id="KW-0732">Signal</keyword>
<dbReference type="InterPro" id="IPR029058">
    <property type="entry name" value="AB_hydrolase_fold"/>
</dbReference>
<sequence>MRTAVEPFFFLLCRLLLLIFAPTFASVERRSLACYVPYGCFYSDGHIKTPQSPSLINTRFRLFQRIQVSQVAETGGTPLASDLDAFTGFVNATKKTKVIVHGFLDNGHDNWVTYAKDELLVKGDFNIIIVDWGTGAQWPYEQAAGNVFLVGAELSHLLKHLHDHGGVNYADVHIIGHSLGAHIAGLAGHPLTSIGRITGLDPADPLFTGKPINRRLNRDDATFVDVIHTDATEFAVTKGYGTREMVGDVDFFPNGGEHQPGCPDRPVESVLGNLLQGAFEIAGSVSTSLSCSHSRAHDYFIESINSPCKFFAHQCSSKSDFDNGKCLSCPAGGCGVMGYDADATSARGALYLSTSYHSPYCGHEVSMEVVISHSMHGYSYGEFFVTLVGTKGQSEELKFSNKAEFYTTDTTEKHVLVTHTDVGDLTGVKVRFVRGDGLLVAIASQHEVKVKYVTFEFTERQSGKIKFCGHDAHIQVNHVAVLHSTSGC</sequence>